<sequence>MLVFATSDKGGTGRSVTTSNVAYQSALAGNDVCYLDFDFGSPTAGSVFDVDSGRLGVRGGGLHSYLLGNVAEPHRIDVFAETERDSVKDRAYDAGRLILMPGDIGVGEFPSSPEQVRRCATLIKRLIVEFDICFVDLSAGRSYALQMALAAAKQLNGVKTRWLVYHRWTKQHVIAAAALVHGDHGILEAGEDLGFDREELLSSLRFVRTALVDPSRPGLTSQQAVWITEWDGKLQAIAQAEGAGPLWLLHTVPLDPVLQWREQLITAHDVNNIGIANERTADAFKRLSELLLDDKAWEVR</sequence>
<comment type="caution">
    <text evidence="3">The sequence shown here is derived from an EMBL/GenBank/DDBJ whole genome shotgun (WGS) entry which is preliminary data.</text>
</comment>
<accession>A0A327ZEB4</accession>
<dbReference type="GO" id="GO:0005524">
    <property type="term" value="F:ATP binding"/>
    <property type="evidence" value="ECO:0007669"/>
    <property type="project" value="UniProtKB-KW"/>
</dbReference>
<protein>
    <recommendedName>
        <fullName evidence="5">CobQ/CobB/MinD/ParA family nucleotide binding protein</fullName>
    </recommendedName>
</protein>
<dbReference type="GO" id="GO:0051782">
    <property type="term" value="P:negative regulation of cell division"/>
    <property type="evidence" value="ECO:0007669"/>
    <property type="project" value="TreeGrafter"/>
</dbReference>
<dbReference type="PANTHER" id="PTHR43384:SF6">
    <property type="entry name" value="SEPTUM SITE-DETERMINING PROTEIN MIND HOMOLOG, CHLOROPLASTIC"/>
    <property type="match status" value="1"/>
</dbReference>
<proteinExistence type="predicted"/>
<dbReference type="Gene3D" id="3.40.50.300">
    <property type="entry name" value="P-loop containing nucleotide triphosphate hydrolases"/>
    <property type="match status" value="1"/>
</dbReference>
<dbReference type="GO" id="GO:0009898">
    <property type="term" value="C:cytoplasmic side of plasma membrane"/>
    <property type="evidence" value="ECO:0007669"/>
    <property type="project" value="TreeGrafter"/>
</dbReference>
<dbReference type="InterPro" id="IPR050625">
    <property type="entry name" value="ParA/MinD_ATPase"/>
</dbReference>
<dbReference type="PANTHER" id="PTHR43384">
    <property type="entry name" value="SEPTUM SITE-DETERMINING PROTEIN MIND HOMOLOG, CHLOROPLASTIC-RELATED"/>
    <property type="match status" value="1"/>
</dbReference>
<dbReference type="NCBIfam" id="NF040564">
    <property type="entry name" value="SCO2523_fam"/>
    <property type="match status" value="1"/>
</dbReference>
<dbReference type="GO" id="GO:0005829">
    <property type="term" value="C:cytosol"/>
    <property type="evidence" value="ECO:0007669"/>
    <property type="project" value="TreeGrafter"/>
</dbReference>
<evidence type="ECO:0008006" key="5">
    <source>
        <dbReference type="Google" id="ProtNLM"/>
    </source>
</evidence>
<dbReference type="InterPro" id="IPR027417">
    <property type="entry name" value="P-loop_NTPase"/>
</dbReference>
<dbReference type="GO" id="GO:0016887">
    <property type="term" value="F:ATP hydrolysis activity"/>
    <property type="evidence" value="ECO:0007669"/>
    <property type="project" value="TreeGrafter"/>
</dbReference>
<dbReference type="RefSeq" id="WP_111648818.1">
    <property type="nucleotide sequence ID" value="NZ_JACHWI010000001.1"/>
</dbReference>
<keyword evidence="1" id="KW-0547">Nucleotide-binding</keyword>
<keyword evidence="4" id="KW-1185">Reference proteome</keyword>
<evidence type="ECO:0000313" key="3">
    <source>
        <dbReference type="EMBL" id="RAK39595.1"/>
    </source>
</evidence>
<reference evidence="3 4" key="1">
    <citation type="submission" date="2018-06" db="EMBL/GenBank/DDBJ databases">
        <title>Genomic Encyclopedia of Type Strains, Phase III (KMG-III): the genomes of soil and plant-associated and newly described type strains.</title>
        <authorList>
            <person name="Whitman W."/>
        </authorList>
    </citation>
    <scope>NUCLEOTIDE SEQUENCE [LARGE SCALE GENOMIC DNA]</scope>
    <source>
        <strain evidence="3 4">CGMCC 4.7090</strain>
    </source>
</reference>
<name>A0A327ZEB4_9ACTN</name>
<evidence type="ECO:0000256" key="1">
    <source>
        <dbReference type="ARBA" id="ARBA00022741"/>
    </source>
</evidence>
<organism evidence="3 4">
    <name type="scientific">Actinoplanes lutulentus</name>
    <dbReference type="NCBI Taxonomy" id="1287878"/>
    <lineage>
        <taxon>Bacteria</taxon>
        <taxon>Bacillati</taxon>
        <taxon>Actinomycetota</taxon>
        <taxon>Actinomycetes</taxon>
        <taxon>Micromonosporales</taxon>
        <taxon>Micromonosporaceae</taxon>
        <taxon>Actinoplanes</taxon>
    </lineage>
</organism>
<dbReference type="SUPFAM" id="SSF52540">
    <property type="entry name" value="P-loop containing nucleoside triphosphate hydrolases"/>
    <property type="match status" value="1"/>
</dbReference>
<evidence type="ECO:0000313" key="4">
    <source>
        <dbReference type="Proteomes" id="UP000249341"/>
    </source>
</evidence>
<dbReference type="AlphaFoldDB" id="A0A327ZEB4"/>
<dbReference type="EMBL" id="QLMJ01000004">
    <property type="protein sequence ID" value="RAK39595.1"/>
    <property type="molecule type" value="Genomic_DNA"/>
</dbReference>
<gene>
    <name evidence="3" type="ORF">B0I29_104132</name>
</gene>
<dbReference type="OrthoDB" id="4561190at2"/>
<keyword evidence="2" id="KW-0067">ATP-binding</keyword>
<dbReference type="Proteomes" id="UP000249341">
    <property type="component" value="Unassembled WGS sequence"/>
</dbReference>
<evidence type="ECO:0000256" key="2">
    <source>
        <dbReference type="ARBA" id="ARBA00022840"/>
    </source>
</evidence>